<dbReference type="PANTHER" id="PTHR37254">
    <property type="entry name" value="OS01G0100500 PROTEIN"/>
    <property type="match status" value="1"/>
</dbReference>
<accession>A0A371HG95</accession>
<dbReference type="SUPFAM" id="SSF48452">
    <property type="entry name" value="TPR-like"/>
    <property type="match status" value="1"/>
</dbReference>
<feature type="transmembrane region" description="Helical" evidence="2">
    <location>
        <begin position="671"/>
        <end position="691"/>
    </location>
</feature>
<dbReference type="AlphaFoldDB" id="A0A371HG95"/>
<feature type="non-terminal residue" evidence="3">
    <location>
        <position position="1207"/>
    </location>
</feature>
<gene>
    <name evidence="3" type="primary">ALB3L3</name>
    <name evidence="3" type="ORF">CR513_14813</name>
</gene>
<dbReference type="Proteomes" id="UP000257109">
    <property type="component" value="Unassembled WGS sequence"/>
</dbReference>
<evidence type="ECO:0000313" key="3">
    <source>
        <dbReference type="EMBL" id="RDY01816.1"/>
    </source>
</evidence>
<feature type="transmembrane region" description="Helical" evidence="2">
    <location>
        <begin position="736"/>
        <end position="760"/>
    </location>
</feature>
<dbReference type="InterPro" id="IPR011990">
    <property type="entry name" value="TPR-like_helical_dom_sf"/>
</dbReference>
<protein>
    <submittedName>
        <fullName evidence="3">ALBINO3-like protein 3, mitochondrial</fullName>
    </submittedName>
</protein>
<organism evidence="3 4">
    <name type="scientific">Mucuna pruriens</name>
    <name type="common">Velvet bean</name>
    <name type="synonym">Dolichos pruriens</name>
    <dbReference type="NCBI Taxonomy" id="157652"/>
    <lineage>
        <taxon>Eukaryota</taxon>
        <taxon>Viridiplantae</taxon>
        <taxon>Streptophyta</taxon>
        <taxon>Embryophyta</taxon>
        <taxon>Tracheophyta</taxon>
        <taxon>Spermatophyta</taxon>
        <taxon>Magnoliopsida</taxon>
        <taxon>eudicotyledons</taxon>
        <taxon>Gunneridae</taxon>
        <taxon>Pentapetalae</taxon>
        <taxon>rosids</taxon>
        <taxon>fabids</taxon>
        <taxon>Fabales</taxon>
        <taxon>Fabaceae</taxon>
        <taxon>Papilionoideae</taxon>
        <taxon>50 kb inversion clade</taxon>
        <taxon>NPAAA clade</taxon>
        <taxon>indigoferoid/millettioid clade</taxon>
        <taxon>Phaseoleae</taxon>
        <taxon>Mucuna</taxon>
    </lineage>
</organism>
<feature type="compositionally biased region" description="Polar residues" evidence="1">
    <location>
        <begin position="1103"/>
        <end position="1117"/>
    </location>
</feature>
<keyword evidence="2" id="KW-0812">Transmembrane</keyword>
<feature type="transmembrane region" description="Helical" evidence="2">
    <location>
        <begin position="224"/>
        <end position="243"/>
    </location>
</feature>
<dbReference type="PANTHER" id="PTHR37254:SF1">
    <property type="entry name" value="OS01G0100500 PROTEIN"/>
    <property type="match status" value="1"/>
</dbReference>
<name>A0A371HG95_MUCPR</name>
<keyword evidence="2" id="KW-1133">Transmembrane helix</keyword>
<feature type="transmembrane region" description="Helical" evidence="2">
    <location>
        <begin position="151"/>
        <end position="174"/>
    </location>
</feature>
<dbReference type="CDD" id="cd20069">
    <property type="entry name" value="5TM_Oxa1-like"/>
    <property type="match status" value="1"/>
</dbReference>
<feature type="compositionally biased region" description="Polar residues" evidence="1">
    <location>
        <begin position="1125"/>
        <end position="1149"/>
    </location>
</feature>
<feature type="transmembrane region" description="Helical" evidence="2">
    <location>
        <begin position="21"/>
        <end position="44"/>
    </location>
</feature>
<feature type="transmembrane region" description="Helical" evidence="2">
    <location>
        <begin position="272"/>
        <end position="289"/>
    </location>
</feature>
<dbReference type="Gene3D" id="1.25.40.10">
    <property type="entry name" value="Tetratricopeptide repeat domain"/>
    <property type="match status" value="1"/>
</dbReference>
<keyword evidence="2" id="KW-0472">Membrane</keyword>
<comment type="caution">
    <text evidence="3">The sequence shown here is derived from an EMBL/GenBank/DDBJ whole genome shotgun (WGS) entry which is preliminary data.</text>
</comment>
<feature type="transmembrane region" description="Helical" evidence="2">
    <location>
        <begin position="317"/>
        <end position="340"/>
    </location>
</feature>
<dbReference type="EMBL" id="QJKJ01002676">
    <property type="protein sequence ID" value="RDY01816.1"/>
    <property type="molecule type" value="Genomic_DNA"/>
</dbReference>
<feature type="region of interest" description="Disordered" evidence="1">
    <location>
        <begin position="1097"/>
        <end position="1162"/>
    </location>
</feature>
<dbReference type="OrthoDB" id="1909934at2759"/>
<proteinExistence type="predicted"/>
<reference evidence="3" key="1">
    <citation type="submission" date="2018-05" db="EMBL/GenBank/DDBJ databases">
        <title>Draft genome of Mucuna pruriens seed.</title>
        <authorList>
            <person name="Nnadi N.E."/>
            <person name="Vos R."/>
            <person name="Hasami M.H."/>
            <person name="Devisetty U.K."/>
            <person name="Aguiy J.C."/>
        </authorList>
    </citation>
    <scope>NUCLEOTIDE SEQUENCE [LARGE SCALE GENOMIC DNA]</scope>
    <source>
        <strain evidence="3">JCA_2017</strain>
    </source>
</reference>
<feature type="transmembrane region" description="Helical" evidence="2">
    <location>
        <begin position="989"/>
        <end position="1009"/>
    </location>
</feature>
<evidence type="ECO:0000256" key="1">
    <source>
        <dbReference type="SAM" id="MobiDB-lite"/>
    </source>
</evidence>
<keyword evidence="4" id="KW-1185">Reference proteome</keyword>
<evidence type="ECO:0000313" key="4">
    <source>
        <dbReference type="Proteomes" id="UP000257109"/>
    </source>
</evidence>
<sequence length="1207" mass="135891">MIIQLNIASLLRTQFSSKPSYTFALALCFLPPPMATAAALFSHLRRARPSVSLSLLYLPRVLTSQRPPPFPAPTLPHSPTLAFLDTFRSRAFSTRSSDDHESELNSFGVDSPLNSELLKVIADTSGGGQDDAVFPVRALMWMLDSFHDLSGFPWITIVSSTLTLRIVMLFPLVLTLHKLKRIGEFFPKCEYLPPPFPPPFSGKSYIRQFVFFQKKRKAIGCPSYAWPLVPFIVQVPCFFLWMISIRKMSVDGHPGFDCGGALWFQNLTEFSHGYSGFIFPFLIAGLHYINVQRSFGKPLVEETRSIFDLLAKYYKRYLDFLTVPIAFMAFCIPQGSQLYWVTNSSLTLIQHIALRHPAVLTKLGLQDKNIQKVASEEIGASKAAPSPGLLDNSPTAAIKKTVSPEKSPLDSPEKWHRIPIEEMSPKELTTLSVPFLSSDDKESAIPLLKLALDKDPEYVRALVLMGRVLLLKHVNDEANEYFERAISKLSLAGYPTDAEELDLLILSSQWAGIACERQGKRAEGRAHFERVAKMEEPEDPTSKGYYFDGLLLLASTLFDAGQKAEAAKYLRLVVAYKPAYKKFLDQCEQDDDIASDLARTPMACPVNSVTYNTTLCACAPGHVLQRVTNRCTLFEGNTTIAIDSGVDYYTVSFPETLFAFDSIKKFTQSQAVFLEATLVMLLSWLVFCLFLRFTKLRDGRNVWFSIRWWISRLDICFATRHWLDDQKVVTKRKTELGGAFSIASWILFIGLFSALLYQIISKRSIEVHNIRATNGPELVSFINDMEFNITTVSSMSCANLRNLGNLVTGNPGFIDQRVISLSTLANHSCYNSSMGPTIVLKCKNCKLVYDHMYISWQFVDLPNNPATAVGFEFKLTSMDIAKKHVSFVTGTLKNGSAFDDGPVTFRGKQSNILKFNLFPRIYQNLHNLKLIQPLFHEFLPGSVSRDTNELQASLENSTDGLVNTTLYINFLSDYVVEIDRENILGPVSFLADLGGLYCISMGIFFYLLIQCEYRIKKLRNEDSILRRIRNRRKAQEHWDKLRKYVMYTYGCPTIEDNYNNTRKEIDCGGVLLHSIRGSGSSRKQRLKSRKDSINLYKKPSLPANKSVSCKPLGSTNDSKLHSENMAKQQNVGSCKDSPQSHPQESSNIDDNFIPPPPSLEIKGGSEMDMSDIQKNLKKLFEYNVILREKLLAAQSQLHSSSSSHSSS</sequence>
<feature type="non-terminal residue" evidence="3">
    <location>
        <position position="1"/>
    </location>
</feature>
<evidence type="ECO:0000256" key="2">
    <source>
        <dbReference type="SAM" id="Phobius"/>
    </source>
</evidence>